<feature type="compositionally biased region" description="Basic and acidic residues" evidence="1">
    <location>
        <begin position="44"/>
        <end position="53"/>
    </location>
</feature>
<organism evidence="2 3">
    <name type="scientific">Macrostomum lignano</name>
    <dbReference type="NCBI Taxonomy" id="282301"/>
    <lineage>
        <taxon>Eukaryota</taxon>
        <taxon>Metazoa</taxon>
        <taxon>Spiralia</taxon>
        <taxon>Lophotrochozoa</taxon>
        <taxon>Platyhelminthes</taxon>
        <taxon>Rhabditophora</taxon>
        <taxon>Macrostomorpha</taxon>
        <taxon>Macrostomida</taxon>
        <taxon>Macrostomidae</taxon>
        <taxon>Macrostomum</taxon>
    </lineage>
</organism>
<accession>A0A1I8FQU6</accession>
<evidence type="ECO:0000313" key="3">
    <source>
        <dbReference type="WBParaSite" id="maker-unitig_44785-snap-gene-0.1-mRNA-1"/>
    </source>
</evidence>
<evidence type="ECO:0000313" key="2">
    <source>
        <dbReference type="Proteomes" id="UP000095280"/>
    </source>
</evidence>
<dbReference type="Gene3D" id="3.90.120.10">
    <property type="entry name" value="DNA Methylase, subunit A, domain 2"/>
    <property type="match status" value="1"/>
</dbReference>
<name>A0A1I8FQU6_9PLAT</name>
<feature type="region of interest" description="Disordered" evidence="1">
    <location>
        <begin position="1"/>
        <end position="21"/>
    </location>
</feature>
<feature type="compositionally biased region" description="Basic residues" evidence="1">
    <location>
        <begin position="1"/>
        <end position="11"/>
    </location>
</feature>
<feature type="compositionally biased region" description="Basic and acidic residues" evidence="1">
    <location>
        <begin position="74"/>
        <end position="84"/>
    </location>
</feature>
<keyword evidence="2" id="KW-1185">Reference proteome</keyword>
<sequence length="215" mass="23400">SSAVRQTRRRASSSWPPLPGRQFAQFPIAVHSFSPKACAGPRPASREIADTNHRPRLPAAASAARFDQSQLVTRTERPAGDRQRGASRLDQPAPYGRSEDSLSADYAAGRLDNSDKLTDQSRLALIPTCPGADWRDLPNVEITLSDGSLARRLRYTHHGDRGVCPCAIKEPANATARPSSLNTLIPWCLPHTGDRHNHWPACTAGWTSKASSPPQ</sequence>
<feature type="region of interest" description="Disordered" evidence="1">
    <location>
        <begin position="34"/>
        <end position="102"/>
    </location>
</feature>
<evidence type="ECO:0000256" key="1">
    <source>
        <dbReference type="SAM" id="MobiDB-lite"/>
    </source>
</evidence>
<protein>
    <submittedName>
        <fullName evidence="3">Integron gene cassette protein</fullName>
    </submittedName>
</protein>
<reference evidence="3" key="1">
    <citation type="submission" date="2016-11" db="UniProtKB">
        <authorList>
            <consortium name="WormBaseParasite"/>
        </authorList>
    </citation>
    <scope>IDENTIFICATION</scope>
</reference>
<proteinExistence type="predicted"/>
<dbReference type="AlphaFoldDB" id="A0A1I8FQU6"/>
<dbReference type="Proteomes" id="UP000095280">
    <property type="component" value="Unplaced"/>
</dbReference>
<dbReference type="WBParaSite" id="maker-unitig_44785-snap-gene-0.1-mRNA-1">
    <property type="protein sequence ID" value="maker-unitig_44785-snap-gene-0.1-mRNA-1"/>
    <property type="gene ID" value="maker-unitig_44785-snap-gene-0.1"/>
</dbReference>